<dbReference type="GO" id="GO:0005829">
    <property type="term" value="C:cytosol"/>
    <property type="evidence" value="ECO:0007669"/>
    <property type="project" value="TreeGrafter"/>
</dbReference>
<dbReference type="AlphaFoldDB" id="A0A941I3J5"/>
<evidence type="ECO:0000313" key="2">
    <source>
        <dbReference type="Proteomes" id="UP000680158"/>
    </source>
</evidence>
<dbReference type="InterPro" id="IPR007416">
    <property type="entry name" value="YggL_50S_bp"/>
</dbReference>
<proteinExistence type="predicted"/>
<reference evidence="1 2" key="1">
    <citation type="submission" date="2021-04" db="EMBL/GenBank/DDBJ databases">
        <title>novel species isolated from subtropical streams in China.</title>
        <authorList>
            <person name="Lu H."/>
        </authorList>
    </citation>
    <scope>NUCLEOTIDE SEQUENCE [LARGE SCALE GENOMIC DNA]</scope>
    <source>
        <strain evidence="1 2">BYS107W</strain>
    </source>
</reference>
<name>A0A941I3J5_9BURK</name>
<dbReference type="PANTHER" id="PTHR38778">
    <property type="entry name" value="CYTOPLASMIC PROTEIN-RELATED"/>
    <property type="match status" value="1"/>
</dbReference>
<dbReference type="Pfam" id="PF04320">
    <property type="entry name" value="YggL_50S_bp"/>
    <property type="match status" value="1"/>
</dbReference>
<accession>A0A941I3J5</accession>
<protein>
    <submittedName>
        <fullName evidence="1">YggL family protein</fullName>
    </submittedName>
</protein>
<sequence>MMIPSKKSRNARQRKKLHVGEFQEFGFEYKADLTKELSSDEEAQLIHTFLEEVIEPRDLALSGWLTSGFVCSFGPGSATDEDREALKAWMTARPEFKDVQVGVLKDAWYSPMDTEFAE</sequence>
<evidence type="ECO:0000313" key="1">
    <source>
        <dbReference type="EMBL" id="MBR7746481.1"/>
    </source>
</evidence>
<gene>
    <name evidence="1" type="ORF">KDM92_07805</name>
</gene>
<comment type="caution">
    <text evidence="1">The sequence shown here is derived from an EMBL/GenBank/DDBJ whole genome shotgun (WGS) entry which is preliminary data.</text>
</comment>
<organism evidence="1 2">
    <name type="scientific">Undibacterium baiyunense</name>
    <dbReference type="NCBI Taxonomy" id="2828731"/>
    <lineage>
        <taxon>Bacteria</taxon>
        <taxon>Pseudomonadati</taxon>
        <taxon>Pseudomonadota</taxon>
        <taxon>Betaproteobacteria</taxon>
        <taxon>Burkholderiales</taxon>
        <taxon>Oxalobacteraceae</taxon>
        <taxon>Undibacterium</taxon>
    </lineage>
</organism>
<dbReference type="PANTHER" id="PTHR38778:SF1">
    <property type="entry name" value="CYTOPLASMIC PROTEIN"/>
    <property type="match status" value="1"/>
</dbReference>
<dbReference type="EMBL" id="JAGSPM010000004">
    <property type="protein sequence ID" value="MBR7746481.1"/>
    <property type="molecule type" value="Genomic_DNA"/>
</dbReference>
<dbReference type="Proteomes" id="UP000680158">
    <property type="component" value="Unassembled WGS sequence"/>
</dbReference>
<keyword evidence="2" id="KW-1185">Reference proteome</keyword>